<dbReference type="Proteomes" id="UP000707071">
    <property type="component" value="Unassembled WGS sequence"/>
</dbReference>
<organism evidence="1 2">
    <name type="scientific">Claviceps aff. purpurea</name>
    <dbReference type="NCBI Taxonomy" id="1967640"/>
    <lineage>
        <taxon>Eukaryota</taxon>
        <taxon>Fungi</taxon>
        <taxon>Dikarya</taxon>
        <taxon>Ascomycota</taxon>
        <taxon>Pezizomycotina</taxon>
        <taxon>Sordariomycetes</taxon>
        <taxon>Hypocreomycetidae</taxon>
        <taxon>Hypocreales</taxon>
        <taxon>Clavicipitaceae</taxon>
        <taxon>Claviceps</taxon>
    </lineage>
</organism>
<accession>A0A9P7QCN0</accession>
<comment type="caution">
    <text evidence="1">The sequence shown here is derived from an EMBL/GenBank/DDBJ whole genome shotgun (WGS) entry which is preliminary data.</text>
</comment>
<sequence length="213" mass="25233">MDDGGVELRHLIWRLALPDNIGRPLHLHQRDGYWRVREIQEHEPTYQPGFRCNELEFRTELIDPVVQLRLPQFFVNHEAHDIAAAWLREQGGGFVLSPGQAHEMDRFVRPFNTERDTLYISPERWPQFAFEPRKRLRHGSQLSTPYVNIVKKNIRLAMPDAVFWHTTLLQIFPWIKKDWFSGPGKVFVILGLQPEHDSRYWWDMEDTELGALV</sequence>
<dbReference type="EMBL" id="SRRH01000393">
    <property type="protein sequence ID" value="KAG6289715.1"/>
    <property type="molecule type" value="Genomic_DNA"/>
</dbReference>
<evidence type="ECO:0000313" key="1">
    <source>
        <dbReference type="EMBL" id="KAG6289715.1"/>
    </source>
</evidence>
<reference evidence="1 2" key="1">
    <citation type="journal article" date="2020" name="bioRxiv">
        <title>Whole genome comparisons of ergot fungi reveals the divergence and evolution of species within the genus Claviceps are the result of varying mechanisms driving genome evolution and host range expansion.</title>
        <authorList>
            <person name="Wyka S.A."/>
            <person name="Mondo S.J."/>
            <person name="Liu M."/>
            <person name="Dettman J."/>
            <person name="Nalam V."/>
            <person name="Broders K.D."/>
        </authorList>
    </citation>
    <scope>NUCLEOTIDE SEQUENCE [LARGE SCALE GENOMIC DNA]</scope>
    <source>
        <strain evidence="1 2">Clav52</strain>
    </source>
</reference>
<evidence type="ECO:0000313" key="2">
    <source>
        <dbReference type="Proteomes" id="UP000707071"/>
    </source>
</evidence>
<name>A0A9P7QCN0_9HYPO</name>
<protein>
    <submittedName>
        <fullName evidence="1">Uncharacterized protein</fullName>
    </submittedName>
</protein>
<gene>
    <name evidence="1" type="ORF">E4U09_004794</name>
</gene>
<dbReference type="AlphaFoldDB" id="A0A9P7QCN0"/>
<keyword evidence="2" id="KW-1185">Reference proteome</keyword>
<proteinExistence type="predicted"/>